<evidence type="ECO:0000256" key="4">
    <source>
        <dbReference type="ARBA" id="ARBA00023163"/>
    </source>
</evidence>
<evidence type="ECO:0000256" key="5">
    <source>
        <dbReference type="PROSITE-ProRule" id="PRU00335"/>
    </source>
</evidence>
<keyword evidence="8" id="KW-1185">Reference proteome</keyword>
<dbReference type="PANTHER" id="PTHR30055:SF175">
    <property type="entry name" value="HTH-TYPE TRANSCRIPTIONAL REPRESSOR KSTR2"/>
    <property type="match status" value="1"/>
</dbReference>
<dbReference type="InterPro" id="IPR001647">
    <property type="entry name" value="HTH_TetR"/>
</dbReference>
<keyword evidence="3 5" id="KW-0238">DNA-binding</keyword>
<evidence type="ECO:0000313" key="8">
    <source>
        <dbReference type="Proteomes" id="UP000502996"/>
    </source>
</evidence>
<dbReference type="PRINTS" id="PR00455">
    <property type="entry name" value="HTHTETR"/>
</dbReference>
<dbReference type="PROSITE" id="PS01081">
    <property type="entry name" value="HTH_TETR_1"/>
    <property type="match status" value="1"/>
</dbReference>
<dbReference type="Pfam" id="PF17932">
    <property type="entry name" value="TetR_C_24"/>
    <property type="match status" value="1"/>
</dbReference>
<dbReference type="PROSITE" id="PS50977">
    <property type="entry name" value="HTH_TETR_2"/>
    <property type="match status" value="1"/>
</dbReference>
<dbReference type="KEGG" id="nano:G5V58_22070"/>
<evidence type="ECO:0000259" key="6">
    <source>
        <dbReference type="PROSITE" id="PS50977"/>
    </source>
</evidence>
<dbReference type="AlphaFoldDB" id="A0A6G6WIP7"/>
<reference evidence="7 8" key="1">
    <citation type="submission" date="2020-02" db="EMBL/GenBank/DDBJ databases">
        <title>Full genome sequence of Nocardioides sp. R-3366.</title>
        <authorList>
            <person name="Im W.-T."/>
        </authorList>
    </citation>
    <scope>NUCLEOTIDE SEQUENCE [LARGE SCALE GENOMIC DNA]</scope>
    <source>
        <strain evidence="7 8">R-3366</strain>
    </source>
</reference>
<name>A0A6G6WIP7_9ACTN</name>
<keyword evidence="2" id="KW-0805">Transcription regulation</keyword>
<evidence type="ECO:0000256" key="2">
    <source>
        <dbReference type="ARBA" id="ARBA00023015"/>
    </source>
</evidence>
<dbReference type="EMBL" id="CP049257">
    <property type="protein sequence ID" value="QIG45092.1"/>
    <property type="molecule type" value="Genomic_DNA"/>
</dbReference>
<dbReference type="SUPFAM" id="SSF48498">
    <property type="entry name" value="Tetracyclin repressor-like, C-terminal domain"/>
    <property type="match status" value="1"/>
</dbReference>
<dbReference type="GO" id="GO:0003700">
    <property type="term" value="F:DNA-binding transcription factor activity"/>
    <property type="evidence" value="ECO:0007669"/>
    <property type="project" value="TreeGrafter"/>
</dbReference>
<dbReference type="Gene3D" id="1.10.10.60">
    <property type="entry name" value="Homeodomain-like"/>
    <property type="match status" value="1"/>
</dbReference>
<feature type="DNA-binding region" description="H-T-H motif" evidence="5">
    <location>
        <begin position="41"/>
        <end position="60"/>
    </location>
</feature>
<evidence type="ECO:0000256" key="1">
    <source>
        <dbReference type="ARBA" id="ARBA00022491"/>
    </source>
</evidence>
<dbReference type="InterPro" id="IPR050109">
    <property type="entry name" value="HTH-type_TetR-like_transc_reg"/>
</dbReference>
<dbReference type="GO" id="GO:0000976">
    <property type="term" value="F:transcription cis-regulatory region binding"/>
    <property type="evidence" value="ECO:0007669"/>
    <property type="project" value="TreeGrafter"/>
</dbReference>
<protein>
    <submittedName>
        <fullName evidence="7">TetR/AcrR family transcriptional regulator</fullName>
    </submittedName>
</protein>
<dbReference type="InterPro" id="IPR009057">
    <property type="entry name" value="Homeodomain-like_sf"/>
</dbReference>
<evidence type="ECO:0000256" key="3">
    <source>
        <dbReference type="ARBA" id="ARBA00023125"/>
    </source>
</evidence>
<dbReference type="Pfam" id="PF00440">
    <property type="entry name" value="TetR_N"/>
    <property type="match status" value="1"/>
</dbReference>
<proteinExistence type="predicted"/>
<keyword evidence="4" id="KW-0804">Transcription</keyword>
<dbReference type="InterPro" id="IPR023772">
    <property type="entry name" value="DNA-bd_HTH_TetR-type_CS"/>
</dbReference>
<accession>A0A6G6WIP7</accession>
<keyword evidence="1" id="KW-0678">Repressor</keyword>
<organism evidence="7 8">
    <name type="scientific">Nocardioides anomalus</name>
    <dbReference type="NCBI Taxonomy" id="2712223"/>
    <lineage>
        <taxon>Bacteria</taxon>
        <taxon>Bacillati</taxon>
        <taxon>Actinomycetota</taxon>
        <taxon>Actinomycetes</taxon>
        <taxon>Propionibacteriales</taxon>
        <taxon>Nocardioidaceae</taxon>
        <taxon>Nocardioides</taxon>
    </lineage>
</organism>
<dbReference type="InterPro" id="IPR041490">
    <property type="entry name" value="KstR2_TetR_C"/>
</dbReference>
<dbReference type="Proteomes" id="UP000502996">
    <property type="component" value="Chromosome"/>
</dbReference>
<gene>
    <name evidence="7" type="ORF">G5V58_22070</name>
</gene>
<dbReference type="SUPFAM" id="SSF46689">
    <property type="entry name" value="Homeodomain-like"/>
    <property type="match status" value="1"/>
</dbReference>
<dbReference type="RefSeq" id="WP_165237309.1">
    <property type="nucleotide sequence ID" value="NZ_CP049257.1"/>
</dbReference>
<dbReference type="InterPro" id="IPR036271">
    <property type="entry name" value="Tet_transcr_reg_TetR-rel_C_sf"/>
</dbReference>
<dbReference type="PANTHER" id="PTHR30055">
    <property type="entry name" value="HTH-TYPE TRANSCRIPTIONAL REGULATOR RUTR"/>
    <property type="match status" value="1"/>
</dbReference>
<feature type="domain" description="HTH tetR-type" evidence="6">
    <location>
        <begin position="18"/>
        <end position="78"/>
    </location>
</feature>
<sequence length="215" mass="24050">MTAEPSPDVRPSESSEPAGRRQLILAAAGRLFATKGYGGTTIRDIAHAAGLTSGSLYHHFDSKEAMLVEVLHEFLDGLVARFERVERQARGPDETLRLLVHDVFRTVHETPDAVALYQHEAPGLRHQPQFVFVEQATGRVEGVLRRAVAAGQERGRFRPDLDQSLTYRFIRDTVWNAVHWYHPDGALGHEELADRYLRMVLSGISARPAPDRAQP</sequence>
<evidence type="ECO:0000313" key="7">
    <source>
        <dbReference type="EMBL" id="QIG45092.1"/>
    </source>
</evidence>
<dbReference type="Gene3D" id="1.10.357.10">
    <property type="entry name" value="Tetracycline Repressor, domain 2"/>
    <property type="match status" value="1"/>
</dbReference>